<dbReference type="EMBL" id="LXQA010154660">
    <property type="protein sequence ID" value="MCI26671.1"/>
    <property type="molecule type" value="Genomic_DNA"/>
</dbReference>
<feature type="non-terminal residue" evidence="1">
    <location>
        <position position="1"/>
    </location>
</feature>
<evidence type="ECO:0000313" key="2">
    <source>
        <dbReference type="Proteomes" id="UP000265520"/>
    </source>
</evidence>
<name>A0A392QQL2_9FABA</name>
<protein>
    <submittedName>
        <fullName evidence="1">Uncharacterized protein</fullName>
    </submittedName>
</protein>
<sequence length="29" mass="3138">SADLEVEGSVPEVKLSFSRLCFSVSYSSD</sequence>
<reference evidence="1 2" key="1">
    <citation type="journal article" date="2018" name="Front. Plant Sci.">
        <title>Red Clover (Trifolium pratense) and Zigzag Clover (T. medium) - A Picture of Genomic Similarities and Differences.</title>
        <authorList>
            <person name="Dluhosova J."/>
            <person name="Istvanek J."/>
            <person name="Nedelnik J."/>
            <person name="Repkova J."/>
        </authorList>
    </citation>
    <scope>NUCLEOTIDE SEQUENCE [LARGE SCALE GENOMIC DNA]</scope>
    <source>
        <strain evidence="2">cv. 10/8</strain>
        <tissue evidence="1">Leaf</tissue>
    </source>
</reference>
<proteinExistence type="predicted"/>
<keyword evidence="2" id="KW-1185">Reference proteome</keyword>
<dbReference type="AlphaFoldDB" id="A0A392QQL2"/>
<dbReference type="Proteomes" id="UP000265520">
    <property type="component" value="Unassembled WGS sequence"/>
</dbReference>
<comment type="caution">
    <text evidence="1">The sequence shown here is derived from an EMBL/GenBank/DDBJ whole genome shotgun (WGS) entry which is preliminary data.</text>
</comment>
<accession>A0A392QQL2</accession>
<organism evidence="1 2">
    <name type="scientific">Trifolium medium</name>
    <dbReference type="NCBI Taxonomy" id="97028"/>
    <lineage>
        <taxon>Eukaryota</taxon>
        <taxon>Viridiplantae</taxon>
        <taxon>Streptophyta</taxon>
        <taxon>Embryophyta</taxon>
        <taxon>Tracheophyta</taxon>
        <taxon>Spermatophyta</taxon>
        <taxon>Magnoliopsida</taxon>
        <taxon>eudicotyledons</taxon>
        <taxon>Gunneridae</taxon>
        <taxon>Pentapetalae</taxon>
        <taxon>rosids</taxon>
        <taxon>fabids</taxon>
        <taxon>Fabales</taxon>
        <taxon>Fabaceae</taxon>
        <taxon>Papilionoideae</taxon>
        <taxon>50 kb inversion clade</taxon>
        <taxon>NPAAA clade</taxon>
        <taxon>Hologalegina</taxon>
        <taxon>IRL clade</taxon>
        <taxon>Trifolieae</taxon>
        <taxon>Trifolium</taxon>
    </lineage>
</organism>
<evidence type="ECO:0000313" key="1">
    <source>
        <dbReference type="EMBL" id="MCI26671.1"/>
    </source>
</evidence>